<dbReference type="Gene3D" id="3.30.60.230">
    <property type="entry name" value="Lsr2, dimerization domain"/>
    <property type="match status" value="1"/>
</dbReference>
<evidence type="ECO:0000256" key="1">
    <source>
        <dbReference type="ARBA" id="ARBA00023125"/>
    </source>
</evidence>
<sequence>MARKTQITLIDDFDGAPADETVTFALDGVHYEIDLTTARAAELRDAVAKYVAHGRKIGSQTRARSTSSRGSREATRDYNPAEVRTWATAQGIEIPARGRIPAGILEQYRSAH</sequence>
<feature type="region of interest" description="Disordered" evidence="2">
    <location>
        <begin position="56"/>
        <end position="79"/>
    </location>
</feature>
<reference evidence="5 7" key="1">
    <citation type="submission" date="2019-07" db="EMBL/GenBank/DDBJ databases">
        <title>Whole genome shotgun sequence of Cellulomonas hominis NBRC 16055.</title>
        <authorList>
            <person name="Hosoyama A."/>
            <person name="Uohara A."/>
            <person name="Ohji S."/>
            <person name="Ichikawa N."/>
        </authorList>
    </citation>
    <scope>NUCLEOTIDE SEQUENCE [LARGE SCALE GENOMIC DNA]</scope>
    <source>
        <strain evidence="5 7">NBRC 16055</strain>
    </source>
</reference>
<gene>
    <name evidence="5" type="primary">lsr2</name>
    <name evidence="5" type="ORF">CHO01_35930</name>
    <name evidence="6" type="ORF">HNR08_003558</name>
</gene>
<comment type="caution">
    <text evidence="5">The sequence shown here is derived from an EMBL/GenBank/DDBJ whole genome shotgun (WGS) entry which is preliminary data.</text>
</comment>
<feature type="domain" description="Lsr2 dimerization" evidence="3">
    <location>
        <begin position="1"/>
        <end position="58"/>
    </location>
</feature>
<feature type="domain" description="Lsr2 DNA-binding" evidence="4">
    <location>
        <begin position="78"/>
        <end position="111"/>
    </location>
</feature>
<evidence type="ECO:0000313" key="7">
    <source>
        <dbReference type="Proteomes" id="UP000321723"/>
    </source>
</evidence>
<reference evidence="6 8" key="2">
    <citation type="submission" date="2020-08" db="EMBL/GenBank/DDBJ databases">
        <title>Sequencing the genomes of 1000 actinobacteria strains.</title>
        <authorList>
            <person name="Klenk H.-P."/>
        </authorList>
    </citation>
    <scope>NUCLEOTIDE SEQUENCE [LARGE SCALE GENOMIC DNA]</scope>
    <source>
        <strain evidence="6 8">DSM 9581</strain>
    </source>
</reference>
<dbReference type="GO" id="GO:0016746">
    <property type="term" value="F:acyltransferase activity"/>
    <property type="evidence" value="ECO:0007669"/>
    <property type="project" value="InterPro"/>
</dbReference>
<dbReference type="InterPro" id="IPR042261">
    <property type="entry name" value="Lsr2-like_dimerization"/>
</dbReference>
<accession>A0A511FJC2</accession>
<organism evidence="5 7">
    <name type="scientific">Cellulomonas hominis</name>
    <dbReference type="NCBI Taxonomy" id="156981"/>
    <lineage>
        <taxon>Bacteria</taxon>
        <taxon>Bacillati</taxon>
        <taxon>Actinomycetota</taxon>
        <taxon>Actinomycetes</taxon>
        <taxon>Micrococcales</taxon>
        <taxon>Cellulomonadaceae</taxon>
        <taxon>Cellulomonas</taxon>
    </lineage>
</organism>
<dbReference type="OrthoDB" id="4113332at2"/>
<dbReference type="EMBL" id="JACHDN010000001">
    <property type="protein sequence ID" value="MBB5474822.1"/>
    <property type="molecule type" value="Genomic_DNA"/>
</dbReference>
<dbReference type="EMBL" id="BJVQ01000082">
    <property type="protein sequence ID" value="GEL48477.1"/>
    <property type="molecule type" value="Genomic_DNA"/>
</dbReference>
<evidence type="ECO:0000259" key="3">
    <source>
        <dbReference type="Pfam" id="PF11774"/>
    </source>
</evidence>
<name>A0A511FJC2_9CELL</name>
<evidence type="ECO:0000313" key="6">
    <source>
        <dbReference type="EMBL" id="MBB5474822.1"/>
    </source>
</evidence>
<dbReference type="InterPro" id="IPR055370">
    <property type="entry name" value="Lsr2_DNA-bd"/>
</dbReference>
<keyword evidence="1" id="KW-0238">DNA-binding</keyword>
<dbReference type="Proteomes" id="UP000564629">
    <property type="component" value="Unassembled WGS sequence"/>
</dbReference>
<evidence type="ECO:0000313" key="8">
    <source>
        <dbReference type="Proteomes" id="UP000564629"/>
    </source>
</evidence>
<evidence type="ECO:0000259" key="4">
    <source>
        <dbReference type="Pfam" id="PF23359"/>
    </source>
</evidence>
<dbReference type="Pfam" id="PF11774">
    <property type="entry name" value="Lsr2"/>
    <property type="match status" value="1"/>
</dbReference>
<dbReference type="RefSeq" id="WP_146840464.1">
    <property type="nucleotide sequence ID" value="NZ_BJVQ01000082.1"/>
</dbReference>
<protein>
    <submittedName>
        <fullName evidence="5">Nucleoid-associated protein Lsr2</fullName>
    </submittedName>
</protein>
<evidence type="ECO:0000256" key="2">
    <source>
        <dbReference type="SAM" id="MobiDB-lite"/>
    </source>
</evidence>
<dbReference type="InterPro" id="IPR036625">
    <property type="entry name" value="E3-bd_dom_sf"/>
</dbReference>
<proteinExistence type="predicted"/>
<dbReference type="Proteomes" id="UP000321723">
    <property type="component" value="Unassembled WGS sequence"/>
</dbReference>
<dbReference type="Gene3D" id="4.10.320.10">
    <property type="entry name" value="E3-binding domain"/>
    <property type="match status" value="1"/>
</dbReference>
<dbReference type="Pfam" id="PF23359">
    <property type="entry name" value="Lsr2_DNA-bd"/>
    <property type="match status" value="1"/>
</dbReference>
<dbReference type="AlphaFoldDB" id="A0A511FJC2"/>
<dbReference type="InterPro" id="IPR024412">
    <property type="entry name" value="Lsr2_dim_dom"/>
</dbReference>
<dbReference type="GO" id="GO:0003677">
    <property type="term" value="F:DNA binding"/>
    <property type="evidence" value="ECO:0007669"/>
    <property type="project" value="UniProtKB-KW"/>
</dbReference>
<feature type="compositionally biased region" description="Low complexity" evidence="2">
    <location>
        <begin position="58"/>
        <end position="69"/>
    </location>
</feature>
<evidence type="ECO:0000313" key="5">
    <source>
        <dbReference type="EMBL" id="GEL48477.1"/>
    </source>
</evidence>
<keyword evidence="7" id="KW-1185">Reference proteome</keyword>